<reference evidence="3 4" key="1">
    <citation type="submission" date="2020-08" db="EMBL/GenBank/DDBJ databases">
        <title>The Agave Microbiome: Exploring the role of microbial communities in plant adaptations to desert environments.</title>
        <authorList>
            <person name="Partida-Martinez L.P."/>
        </authorList>
    </citation>
    <scope>NUCLEOTIDE SEQUENCE [LARGE SCALE GENOMIC DNA]</scope>
    <source>
        <strain evidence="3 4">AT2.18</strain>
    </source>
</reference>
<keyword evidence="4" id="KW-1185">Reference proteome</keyword>
<dbReference type="InterPro" id="IPR027785">
    <property type="entry name" value="UvrD-like_helicase_C"/>
</dbReference>
<comment type="caution">
    <text evidence="3">The sequence shown here is derived from an EMBL/GenBank/DDBJ whole genome shotgun (WGS) entry which is preliminary data.</text>
</comment>
<dbReference type="Pfam" id="PF08378">
    <property type="entry name" value="NERD"/>
    <property type="match status" value="1"/>
</dbReference>
<accession>A0A839Q1T2</accession>
<evidence type="ECO:0000259" key="2">
    <source>
        <dbReference type="Pfam" id="PF13538"/>
    </source>
</evidence>
<gene>
    <name evidence="3" type="ORF">FHR72_001130</name>
</gene>
<evidence type="ECO:0000313" key="3">
    <source>
        <dbReference type="EMBL" id="MBB2989667.1"/>
    </source>
</evidence>
<organism evidence="3 4">
    <name type="scientific">Mycolicibacterium iranicum</name>
    <name type="common">Mycobacterium iranicum</name>
    <dbReference type="NCBI Taxonomy" id="912594"/>
    <lineage>
        <taxon>Bacteria</taxon>
        <taxon>Bacillati</taxon>
        <taxon>Actinomycetota</taxon>
        <taxon>Actinomycetes</taxon>
        <taxon>Mycobacteriales</taxon>
        <taxon>Mycobacteriaceae</taxon>
        <taxon>Mycolicibacterium</taxon>
    </lineage>
</organism>
<sequence>MTITVAETPRLANGAERRVYQLLIDQLEPGDLVIPGKRVTDHLKDHEVDFFVAIEGAGIICLEVKGGELWHDGQTWWQKRRGHEHRIDPVRQAREACYALRDFVEKDPRWSQGRLRWDHVVVLPNTDLPEDFALPECPRWKVIDRTDLPDMVAKLRHILHAQQIDRPFLSRNGIAQLGEALGGRGLPQRSVVARALENEDAADVLTEHQSVILDAVRLLNRVEVRGGAGSGKTFLAMEQARRLARAGQRVALVCYSHGLASYLERITETWNRRQRPAYVGEFHDLGKTWGAPEGPDESLRNASTIRFWEHDLPAQMADLAAQLEPGHRFDAIVVDEAQDFADAWWDPLLAALKDDETGGLYVFSDEGQRVFNRHGSPPVPLVPLMLDHNLRNTRQIANAFQPLVDHPMRFLGGEGPAVKYVACSAADAMDAGDDEVELLLEQGWRPEDVALLTTGTRHPEQRERQAAGSAAYWDSFWDADQVFYGHVLGFKGLERRAVVLVVNEESAFERSRERLYVGLSRARDQLVVCGDPDFLREVGGPDLARRLSITPTLASPPRSGGFIKAPSRTSVAAAEMKPRRSNLLPVPEPEFVRGRPNIYGVYYPNVDGWYIGKNETGLANYMGSPERETRKAIDDAHAATGAEQVPEKHILWSPPDATVQECRNQEWIWIARFRAEHHGPTFNVFPTRDWSNHFRWEHDPVTHVDRATNSRWPVVYMKLQARCDENGNCSGGDYSRICGRPWGTQTRGLFWCKVVSPDGTEQWLMPPSPRGNPYNAFRDHKFSMIHEEKGE</sequence>
<dbReference type="Pfam" id="PF13538">
    <property type="entry name" value="UvrD_C_2"/>
    <property type="match status" value="1"/>
</dbReference>
<dbReference type="InterPro" id="IPR027417">
    <property type="entry name" value="P-loop_NTPase"/>
</dbReference>
<dbReference type="EMBL" id="JACHVU010000002">
    <property type="protein sequence ID" value="MBB2989667.1"/>
    <property type="molecule type" value="Genomic_DNA"/>
</dbReference>
<dbReference type="Proteomes" id="UP000550501">
    <property type="component" value="Unassembled WGS sequence"/>
</dbReference>
<name>A0A839Q1T2_MYCIR</name>
<feature type="domain" description="UvrD-like helicase C-terminal" evidence="2">
    <location>
        <begin position="490"/>
        <end position="528"/>
    </location>
</feature>
<proteinExistence type="predicted"/>
<dbReference type="InterPro" id="IPR011528">
    <property type="entry name" value="NERD"/>
</dbReference>
<evidence type="ECO:0000313" key="4">
    <source>
        <dbReference type="Proteomes" id="UP000550501"/>
    </source>
</evidence>
<protein>
    <submittedName>
        <fullName evidence="3">RecA/RadA recombinase</fullName>
    </submittedName>
</protein>
<evidence type="ECO:0000259" key="1">
    <source>
        <dbReference type="Pfam" id="PF08378"/>
    </source>
</evidence>
<dbReference type="SUPFAM" id="SSF52540">
    <property type="entry name" value="P-loop containing nucleoside triphosphate hydrolases"/>
    <property type="match status" value="1"/>
</dbReference>
<feature type="domain" description="NERD" evidence="1">
    <location>
        <begin position="14"/>
        <end position="124"/>
    </location>
</feature>
<dbReference type="Gene3D" id="3.40.50.300">
    <property type="entry name" value="P-loop containing nucleotide triphosphate hydrolases"/>
    <property type="match status" value="2"/>
</dbReference>
<dbReference type="AlphaFoldDB" id="A0A839Q1T2"/>